<dbReference type="SUPFAM" id="SSF52047">
    <property type="entry name" value="RNI-like"/>
    <property type="match status" value="1"/>
</dbReference>
<dbReference type="Proteomes" id="UP001221142">
    <property type="component" value="Unassembled WGS sequence"/>
</dbReference>
<reference evidence="1" key="1">
    <citation type="submission" date="2023-03" db="EMBL/GenBank/DDBJ databases">
        <title>Massive genome expansion in bonnet fungi (Mycena s.s.) driven by repeated elements and novel gene families across ecological guilds.</title>
        <authorList>
            <consortium name="Lawrence Berkeley National Laboratory"/>
            <person name="Harder C.B."/>
            <person name="Miyauchi S."/>
            <person name="Viragh M."/>
            <person name="Kuo A."/>
            <person name="Thoen E."/>
            <person name="Andreopoulos B."/>
            <person name="Lu D."/>
            <person name="Skrede I."/>
            <person name="Drula E."/>
            <person name="Henrissat B."/>
            <person name="Morin E."/>
            <person name="Kohler A."/>
            <person name="Barry K."/>
            <person name="LaButti K."/>
            <person name="Morin E."/>
            <person name="Salamov A."/>
            <person name="Lipzen A."/>
            <person name="Mereny Z."/>
            <person name="Hegedus B."/>
            <person name="Baldrian P."/>
            <person name="Stursova M."/>
            <person name="Weitz H."/>
            <person name="Taylor A."/>
            <person name="Grigoriev I.V."/>
            <person name="Nagy L.G."/>
            <person name="Martin F."/>
            <person name="Kauserud H."/>
        </authorList>
    </citation>
    <scope>NUCLEOTIDE SEQUENCE</scope>
    <source>
        <strain evidence="1">9284</strain>
    </source>
</reference>
<evidence type="ECO:0000313" key="1">
    <source>
        <dbReference type="EMBL" id="KAJ7627295.1"/>
    </source>
</evidence>
<comment type="caution">
    <text evidence="1">The sequence shown here is derived from an EMBL/GenBank/DDBJ whole genome shotgun (WGS) entry which is preliminary data.</text>
</comment>
<dbReference type="EMBL" id="JARKIF010000011">
    <property type="protein sequence ID" value="KAJ7627295.1"/>
    <property type="molecule type" value="Genomic_DNA"/>
</dbReference>
<sequence>MPDTRGLRLRALLPYALTRIRRLFSRRSSPGCVIEPIVAHTLPPVLPQEIWDQIIDLIPCRYLKSVSLVARTFVPRAQMILFRYIAVGDPTMRNDPDSPKTPSMVLVDVLTRSPHLIEHVRELKLWICNEETLAPLSQVPWSRLTSLTLFRSNARLGSDCDIMLIHEKQEKELLLATPLVSLPSLETLHIGFWTEWSELLTGCGPNIRRLGFTGVPLDHRLNYLCHDDEHPLPPPHKLSITHLEVCFLSPFALIGHRDGAIFGTKVDLSRLTHLKLGFTSRPPLFSFLSEFPKSIQNLDIHLTGDSSNRSIDYSLTEADDDVGDCTSLELGCLPELAHLSVRGAPQALPAFHQALERHPPPALHTITHLHFNPTSIVDLLPHLESSIRAVSLPQLRSFAFQLWLREEDCPPSELWECEAKWKSRMAEKMPSLVERGILVVEFEA</sequence>
<gene>
    <name evidence="1" type="ORF">FB45DRAFT_1082540</name>
</gene>
<keyword evidence="2" id="KW-1185">Reference proteome</keyword>
<name>A0AAD7BQ78_9AGAR</name>
<evidence type="ECO:0008006" key="3">
    <source>
        <dbReference type="Google" id="ProtNLM"/>
    </source>
</evidence>
<protein>
    <recommendedName>
        <fullName evidence="3">F-box domain-containing protein</fullName>
    </recommendedName>
</protein>
<organism evidence="1 2">
    <name type="scientific">Roridomyces roridus</name>
    <dbReference type="NCBI Taxonomy" id="1738132"/>
    <lineage>
        <taxon>Eukaryota</taxon>
        <taxon>Fungi</taxon>
        <taxon>Dikarya</taxon>
        <taxon>Basidiomycota</taxon>
        <taxon>Agaricomycotina</taxon>
        <taxon>Agaricomycetes</taxon>
        <taxon>Agaricomycetidae</taxon>
        <taxon>Agaricales</taxon>
        <taxon>Marasmiineae</taxon>
        <taxon>Mycenaceae</taxon>
        <taxon>Roridomyces</taxon>
    </lineage>
</organism>
<evidence type="ECO:0000313" key="2">
    <source>
        <dbReference type="Proteomes" id="UP001221142"/>
    </source>
</evidence>
<accession>A0AAD7BQ78</accession>
<dbReference type="AlphaFoldDB" id="A0AAD7BQ78"/>
<proteinExistence type="predicted"/>